<keyword evidence="2" id="KW-1185">Reference proteome</keyword>
<name>A0AAV7MB14_PLEWA</name>
<protein>
    <submittedName>
        <fullName evidence="1">Uncharacterized protein</fullName>
    </submittedName>
</protein>
<evidence type="ECO:0000313" key="1">
    <source>
        <dbReference type="EMBL" id="KAJ1100289.1"/>
    </source>
</evidence>
<dbReference type="AlphaFoldDB" id="A0AAV7MB14"/>
<dbReference type="EMBL" id="JANPWB010000014">
    <property type="protein sequence ID" value="KAJ1100289.1"/>
    <property type="molecule type" value="Genomic_DNA"/>
</dbReference>
<evidence type="ECO:0000313" key="2">
    <source>
        <dbReference type="Proteomes" id="UP001066276"/>
    </source>
</evidence>
<organism evidence="1 2">
    <name type="scientific">Pleurodeles waltl</name>
    <name type="common">Iberian ribbed newt</name>
    <dbReference type="NCBI Taxonomy" id="8319"/>
    <lineage>
        <taxon>Eukaryota</taxon>
        <taxon>Metazoa</taxon>
        <taxon>Chordata</taxon>
        <taxon>Craniata</taxon>
        <taxon>Vertebrata</taxon>
        <taxon>Euteleostomi</taxon>
        <taxon>Amphibia</taxon>
        <taxon>Batrachia</taxon>
        <taxon>Caudata</taxon>
        <taxon>Salamandroidea</taxon>
        <taxon>Salamandridae</taxon>
        <taxon>Pleurodelinae</taxon>
        <taxon>Pleurodeles</taxon>
    </lineage>
</organism>
<proteinExistence type="predicted"/>
<gene>
    <name evidence="1" type="ORF">NDU88_005375</name>
</gene>
<comment type="caution">
    <text evidence="1">The sequence shown here is derived from an EMBL/GenBank/DDBJ whole genome shotgun (WGS) entry which is preliminary data.</text>
</comment>
<dbReference type="Proteomes" id="UP001066276">
    <property type="component" value="Chromosome 10"/>
</dbReference>
<accession>A0AAV7MB14</accession>
<reference evidence="1" key="1">
    <citation type="journal article" date="2022" name="bioRxiv">
        <title>Sequencing and chromosome-scale assembly of the giantPleurodeles waltlgenome.</title>
        <authorList>
            <person name="Brown T."/>
            <person name="Elewa A."/>
            <person name="Iarovenko S."/>
            <person name="Subramanian E."/>
            <person name="Araus A.J."/>
            <person name="Petzold A."/>
            <person name="Susuki M."/>
            <person name="Suzuki K.-i.T."/>
            <person name="Hayashi T."/>
            <person name="Toyoda A."/>
            <person name="Oliveira C."/>
            <person name="Osipova E."/>
            <person name="Leigh N.D."/>
            <person name="Simon A."/>
            <person name="Yun M.H."/>
        </authorList>
    </citation>
    <scope>NUCLEOTIDE SEQUENCE</scope>
    <source>
        <strain evidence="1">20211129_DDA</strain>
        <tissue evidence="1">Liver</tissue>
    </source>
</reference>
<sequence length="90" mass="9909">MLNLRLRLDLTSRLNSGVGALNAKGGREGRGPARTLVLCAFRRALPADPSAPHECTRGGSPFHALPFFCSPFRNGRETYERENRNGPEDD</sequence>